<sequence>QFSYSLQGLTTTTPVHFNSLKYIENYYLILRQVTTEKKKRFTQLLKLDLHLELTPQLSAYPTNPLVPFKALCANRSCIILRYSTYSAISRKFVRLRCRYKTYAQQ</sequence>
<proteinExistence type="predicted"/>
<accession>A0A5N4ANE0</accession>
<keyword evidence="2" id="KW-1185">Reference proteome</keyword>
<dbReference type="AlphaFoldDB" id="A0A5N4ANE0"/>
<dbReference type="InParanoid" id="A0A5N4ANE0"/>
<gene>
    <name evidence="1" type="ORF">PPYR_06727</name>
</gene>
<reference evidence="1 2" key="1">
    <citation type="journal article" date="2018" name="Elife">
        <title>Firefly genomes illuminate parallel origins of bioluminescence in beetles.</title>
        <authorList>
            <person name="Fallon T.R."/>
            <person name="Lower S.E."/>
            <person name="Chang C.H."/>
            <person name="Bessho-Uehara M."/>
            <person name="Martin G.J."/>
            <person name="Bewick A.J."/>
            <person name="Behringer M."/>
            <person name="Debat H.J."/>
            <person name="Wong I."/>
            <person name="Day J.C."/>
            <person name="Suvorov A."/>
            <person name="Silva C.J."/>
            <person name="Stanger-Hall K.F."/>
            <person name="Hall D.W."/>
            <person name="Schmitz R.J."/>
            <person name="Nelson D.R."/>
            <person name="Lewis S.M."/>
            <person name="Shigenobu S."/>
            <person name="Bybee S.M."/>
            <person name="Larracuente A.M."/>
            <person name="Oba Y."/>
            <person name="Weng J.K."/>
        </authorList>
    </citation>
    <scope>NUCLEOTIDE SEQUENCE [LARGE SCALE GENOMIC DNA]</scope>
    <source>
        <strain evidence="1">1611_PpyrPB1</strain>
        <tissue evidence="1">Whole body</tissue>
    </source>
</reference>
<evidence type="ECO:0000313" key="1">
    <source>
        <dbReference type="EMBL" id="KAB0798847.1"/>
    </source>
</evidence>
<feature type="non-terminal residue" evidence="1">
    <location>
        <position position="1"/>
    </location>
</feature>
<name>A0A5N4ANE0_PHOPY</name>
<feature type="non-terminal residue" evidence="1">
    <location>
        <position position="105"/>
    </location>
</feature>
<evidence type="ECO:0000313" key="2">
    <source>
        <dbReference type="Proteomes" id="UP000327044"/>
    </source>
</evidence>
<organism evidence="1 2">
    <name type="scientific">Photinus pyralis</name>
    <name type="common">Common eastern firefly</name>
    <name type="synonym">Lampyris pyralis</name>
    <dbReference type="NCBI Taxonomy" id="7054"/>
    <lineage>
        <taxon>Eukaryota</taxon>
        <taxon>Metazoa</taxon>
        <taxon>Ecdysozoa</taxon>
        <taxon>Arthropoda</taxon>
        <taxon>Hexapoda</taxon>
        <taxon>Insecta</taxon>
        <taxon>Pterygota</taxon>
        <taxon>Neoptera</taxon>
        <taxon>Endopterygota</taxon>
        <taxon>Coleoptera</taxon>
        <taxon>Polyphaga</taxon>
        <taxon>Elateriformia</taxon>
        <taxon>Elateroidea</taxon>
        <taxon>Lampyridae</taxon>
        <taxon>Lampyrinae</taxon>
        <taxon>Photinus</taxon>
    </lineage>
</organism>
<dbReference type="Proteomes" id="UP000327044">
    <property type="component" value="Unassembled WGS sequence"/>
</dbReference>
<dbReference type="EMBL" id="VVIM01000005">
    <property type="protein sequence ID" value="KAB0798847.1"/>
    <property type="molecule type" value="Genomic_DNA"/>
</dbReference>
<comment type="caution">
    <text evidence="1">The sequence shown here is derived from an EMBL/GenBank/DDBJ whole genome shotgun (WGS) entry which is preliminary data.</text>
</comment>
<protein>
    <submittedName>
        <fullName evidence="1">Uncharacterized protein</fullName>
    </submittedName>
</protein>